<dbReference type="InterPro" id="IPR002104">
    <property type="entry name" value="Integrase_catalytic"/>
</dbReference>
<protein>
    <submittedName>
        <fullName evidence="8">Tyrosine-type recombinase/integrase</fullName>
    </submittedName>
</protein>
<dbReference type="GO" id="GO:0003677">
    <property type="term" value="F:DNA binding"/>
    <property type="evidence" value="ECO:0007669"/>
    <property type="project" value="UniProtKB-UniRule"/>
</dbReference>
<evidence type="ECO:0000256" key="3">
    <source>
        <dbReference type="ARBA" id="ARBA00023125"/>
    </source>
</evidence>
<evidence type="ECO:0000313" key="9">
    <source>
        <dbReference type="Proteomes" id="UP001220217"/>
    </source>
</evidence>
<dbReference type="GO" id="GO:0006310">
    <property type="term" value="P:DNA recombination"/>
    <property type="evidence" value="ECO:0007669"/>
    <property type="project" value="UniProtKB-KW"/>
</dbReference>
<keyword evidence="2" id="KW-0229">DNA integration</keyword>
<evidence type="ECO:0000256" key="1">
    <source>
        <dbReference type="ARBA" id="ARBA00008857"/>
    </source>
</evidence>
<dbReference type="Pfam" id="PF02899">
    <property type="entry name" value="Phage_int_SAM_1"/>
    <property type="match status" value="1"/>
</dbReference>
<feature type="domain" description="Core-binding (CB)" evidence="7">
    <location>
        <begin position="7"/>
        <end position="95"/>
    </location>
</feature>
<evidence type="ECO:0000256" key="2">
    <source>
        <dbReference type="ARBA" id="ARBA00022908"/>
    </source>
</evidence>
<dbReference type="InterPro" id="IPR013762">
    <property type="entry name" value="Integrase-like_cat_sf"/>
</dbReference>
<dbReference type="GO" id="GO:0015074">
    <property type="term" value="P:DNA integration"/>
    <property type="evidence" value="ECO:0007669"/>
    <property type="project" value="UniProtKB-KW"/>
</dbReference>
<organism evidence="8 9">
    <name type="scientific">Priestia aryabhattai</name>
    <name type="common">Bacillus aryabhattai</name>
    <dbReference type="NCBI Taxonomy" id="412384"/>
    <lineage>
        <taxon>Bacteria</taxon>
        <taxon>Bacillati</taxon>
        <taxon>Bacillota</taxon>
        <taxon>Bacilli</taxon>
        <taxon>Bacillales</taxon>
        <taxon>Bacillaceae</taxon>
        <taxon>Priestia</taxon>
    </lineage>
</organism>
<dbReference type="AlphaFoldDB" id="A0ABD7WVZ8"/>
<evidence type="ECO:0000256" key="5">
    <source>
        <dbReference type="PROSITE-ProRule" id="PRU01248"/>
    </source>
</evidence>
<dbReference type="SUPFAM" id="SSF56349">
    <property type="entry name" value="DNA breaking-rejoining enzymes"/>
    <property type="match status" value="1"/>
</dbReference>
<evidence type="ECO:0000313" key="8">
    <source>
        <dbReference type="EMBL" id="WEA43814.1"/>
    </source>
</evidence>
<dbReference type="PROSITE" id="PS51900">
    <property type="entry name" value="CB"/>
    <property type="match status" value="1"/>
</dbReference>
<feature type="domain" description="Tyr recombinase" evidence="6">
    <location>
        <begin position="114"/>
        <end position="282"/>
    </location>
</feature>
<accession>A0ABD7WVZ8</accession>
<dbReference type="Gene3D" id="1.10.443.10">
    <property type="entry name" value="Intergrase catalytic core"/>
    <property type="match status" value="1"/>
</dbReference>
<dbReference type="InterPro" id="IPR010998">
    <property type="entry name" value="Integrase_recombinase_N"/>
</dbReference>
<dbReference type="PANTHER" id="PTHR30349">
    <property type="entry name" value="PHAGE INTEGRASE-RELATED"/>
    <property type="match status" value="1"/>
</dbReference>
<dbReference type="Gene3D" id="1.10.150.130">
    <property type="match status" value="1"/>
</dbReference>
<dbReference type="Pfam" id="PF00589">
    <property type="entry name" value="Phage_integrase"/>
    <property type="match status" value="1"/>
</dbReference>
<dbReference type="Proteomes" id="UP001220217">
    <property type="component" value="Chromosome"/>
</dbReference>
<evidence type="ECO:0000259" key="7">
    <source>
        <dbReference type="PROSITE" id="PS51900"/>
    </source>
</evidence>
<gene>
    <name evidence="8" type="ORF">PWO00_23765</name>
</gene>
<proteinExistence type="inferred from homology"/>
<evidence type="ECO:0000259" key="6">
    <source>
        <dbReference type="PROSITE" id="PS51898"/>
    </source>
</evidence>
<dbReference type="EMBL" id="CP118718">
    <property type="protein sequence ID" value="WEA43814.1"/>
    <property type="molecule type" value="Genomic_DNA"/>
</dbReference>
<reference evidence="8 9" key="1">
    <citation type="submission" date="2023-02" db="EMBL/GenBank/DDBJ databases">
        <title>Complete genome sequence of Priestia aryabhattai G5MAi6, a methanol-tolerant strain isolated from tap water in Hong Kong.</title>
        <authorList>
            <person name="Leung K.M."/>
            <person name="Lai G.K.K."/>
            <person name="Griffin S.D.J."/>
        </authorList>
    </citation>
    <scope>NUCLEOTIDE SEQUENCE [LARGE SCALE GENOMIC DNA]</scope>
    <source>
        <strain evidence="8 9">G5MAi6</strain>
    </source>
</reference>
<keyword evidence="3 5" id="KW-0238">DNA-binding</keyword>
<evidence type="ECO:0000256" key="4">
    <source>
        <dbReference type="ARBA" id="ARBA00023172"/>
    </source>
</evidence>
<comment type="similarity">
    <text evidence="1">Belongs to the 'phage' integrase family.</text>
</comment>
<dbReference type="InterPro" id="IPR050090">
    <property type="entry name" value="Tyrosine_recombinase_XerCD"/>
</dbReference>
<dbReference type="PANTHER" id="PTHR30349:SF41">
    <property type="entry name" value="INTEGRASE_RECOMBINASE PROTEIN MJ0367-RELATED"/>
    <property type="match status" value="1"/>
</dbReference>
<name>A0ABD7WVZ8_PRIAR</name>
<dbReference type="InterPro" id="IPR011010">
    <property type="entry name" value="DNA_brk_join_enz"/>
</dbReference>
<dbReference type="PROSITE" id="PS51898">
    <property type="entry name" value="TYR_RECOMBINASE"/>
    <property type="match status" value="1"/>
</dbReference>
<sequence length="286" mass="32471">MNEKSVMKVIEGNNNFFSRFEYNQLDKGKAAGTVAVYIRELKKLDAWLKESGGSIESITRFDVQSYIDYLVGLGRSASTIDRIFGTISVLAKYLGKTDIVEDIRKPKKQSTTAIAPKSLERNQINGLLRDVERDGNLRNIAVINLLAYTGIRIGELADLKKSNVDLKRGGELTIVGKGNKERRVPVPKEARRHLQRYLESRTDELDALFVSNYGKPISKRSAQRIVEKYGYHAHELRHTYIRSLIKKGIDIVTVSQIAGHETIEITRRYAMASQREITEQLNNLFD</sequence>
<dbReference type="InterPro" id="IPR004107">
    <property type="entry name" value="Integrase_SAM-like_N"/>
</dbReference>
<dbReference type="InterPro" id="IPR044068">
    <property type="entry name" value="CB"/>
</dbReference>
<dbReference type="RefSeq" id="WP_275036525.1">
    <property type="nucleotide sequence ID" value="NZ_CP118718.1"/>
</dbReference>
<keyword evidence="4" id="KW-0233">DNA recombination</keyword>